<dbReference type="GO" id="GO:0071281">
    <property type="term" value="P:cellular response to iron ion"/>
    <property type="evidence" value="ECO:0007669"/>
    <property type="project" value="TreeGrafter"/>
</dbReference>
<gene>
    <name evidence="4" type="primary">isdE</name>
    <name evidence="4" type="ORF">OXPF_20460</name>
</gene>
<dbReference type="PROSITE" id="PS51257">
    <property type="entry name" value="PROKAR_LIPOPROTEIN"/>
    <property type="match status" value="1"/>
</dbReference>
<evidence type="ECO:0000256" key="2">
    <source>
        <dbReference type="SAM" id="SignalP"/>
    </source>
</evidence>
<dbReference type="PANTHER" id="PTHR30535:SF36">
    <property type="entry name" value="HIGH-AFFINITY HEME UPTAKE SYSTEM PROTEIN ISDE"/>
    <property type="match status" value="1"/>
</dbReference>
<sequence>MSKKLFIICVVISTLLFTGCQAKNQGESEPVSNDTEVKEQAADTKFRLAEGDGTELVLDKMPENIVVNSVGTAIVMNELGIELKGMTTTTRQLPEGLKGLTGIGTPPRPDIEKITSLNADLVIVSSEFKAAQGEMFKQNGITAYFIDNQLYSDTYESVEMLGKAFGKEEKARELLKGIKEREEKVLEEVKGKTQPKVLIIFGTSQSFQMATEVSYVGDMVKILGGVNVVNSTSGSYVPFSTENIVEANPDVILRISHGSPEEVKVLYAKEFDTNPIWQSVNAVKSGRVYDLDYELFSSNPGLKTIDALEALAKLLYQ</sequence>
<dbReference type="InterPro" id="IPR050902">
    <property type="entry name" value="ABC_Transporter_SBP"/>
</dbReference>
<dbReference type="Proteomes" id="UP000050326">
    <property type="component" value="Unassembled WGS sequence"/>
</dbReference>
<dbReference type="Pfam" id="PF01497">
    <property type="entry name" value="Peripla_BP_2"/>
    <property type="match status" value="1"/>
</dbReference>
<feature type="signal peptide" evidence="2">
    <location>
        <begin position="1"/>
        <end position="22"/>
    </location>
</feature>
<dbReference type="PROSITE" id="PS50983">
    <property type="entry name" value="FE_B12_PBP"/>
    <property type="match status" value="1"/>
</dbReference>
<dbReference type="Gene3D" id="3.40.50.1980">
    <property type="entry name" value="Nitrogenase molybdenum iron protein domain"/>
    <property type="match status" value="2"/>
</dbReference>
<dbReference type="EMBL" id="LKET01000031">
    <property type="protein sequence ID" value="KPU44427.1"/>
    <property type="molecule type" value="Genomic_DNA"/>
</dbReference>
<evidence type="ECO:0000313" key="5">
    <source>
        <dbReference type="Proteomes" id="UP000050326"/>
    </source>
</evidence>
<protein>
    <submittedName>
        <fullName evidence="4">High-affinity heme uptake system protein IsdE</fullName>
    </submittedName>
</protein>
<keyword evidence="5" id="KW-1185">Reference proteome</keyword>
<comment type="similarity">
    <text evidence="1">Belongs to the bacterial solute-binding protein 8 family.</text>
</comment>
<dbReference type="STRING" id="36849.OXPF_20460"/>
<feature type="domain" description="Fe/B12 periplasmic-binding" evidence="3">
    <location>
        <begin position="64"/>
        <end position="317"/>
    </location>
</feature>
<proteinExistence type="inferred from homology"/>
<organism evidence="4 5">
    <name type="scientific">Oxobacter pfennigii</name>
    <dbReference type="NCBI Taxonomy" id="36849"/>
    <lineage>
        <taxon>Bacteria</taxon>
        <taxon>Bacillati</taxon>
        <taxon>Bacillota</taxon>
        <taxon>Clostridia</taxon>
        <taxon>Eubacteriales</taxon>
        <taxon>Clostridiaceae</taxon>
        <taxon>Oxobacter</taxon>
    </lineage>
</organism>
<feature type="chain" id="PRO_5039101416" evidence="2">
    <location>
        <begin position="23"/>
        <end position="317"/>
    </location>
</feature>
<dbReference type="PANTHER" id="PTHR30535">
    <property type="entry name" value="VITAMIN B12-BINDING PROTEIN"/>
    <property type="match status" value="1"/>
</dbReference>
<name>A0A0P8W6T8_9CLOT</name>
<evidence type="ECO:0000259" key="3">
    <source>
        <dbReference type="PROSITE" id="PS50983"/>
    </source>
</evidence>
<evidence type="ECO:0000256" key="1">
    <source>
        <dbReference type="ARBA" id="ARBA00008814"/>
    </source>
</evidence>
<accession>A0A0P8W6T8</accession>
<dbReference type="RefSeq" id="WP_054875095.1">
    <property type="nucleotide sequence ID" value="NZ_LKET01000031.1"/>
</dbReference>
<dbReference type="InterPro" id="IPR002491">
    <property type="entry name" value="ABC_transptr_periplasmic_BD"/>
</dbReference>
<dbReference type="AlphaFoldDB" id="A0A0P8W6T8"/>
<dbReference type="SUPFAM" id="SSF53807">
    <property type="entry name" value="Helical backbone' metal receptor"/>
    <property type="match status" value="1"/>
</dbReference>
<dbReference type="OrthoDB" id="66025at2"/>
<reference evidence="4 5" key="1">
    <citation type="submission" date="2015-09" db="EMBL/GenBank/DDBJ databases">
        <title>Genome sequence of Oxobacter pfennigii DSM 3222.</title>
        <authorList>
            <person name="Poehlein A."/>
            <person name="Bengelsdorf F.R."/>
            <person name="Schiel-Bengelsdorf B."/>
            <person name="Duerre P."/>
            <person name="Daniel R."/>
        </authorList>
    </citation>
    <scope>NUCLEOTIDE SEQUENCE [LARGE SCALE GENOMIC DNA]</scope>
    <source>
        <strain evidence="4 5">DSM 3222</strain>
    </source>
</reference>
<comment type="caution">
    <text evidence="4">The sequence shown here is derived from an EMBL/GenBank/DDBJ whole genome shotgun (WGS) entry which is preliminary data.</text>
</comment>
<keyword evidence="2" id="KW-0732">Signal</keyword>
<evidence type="ECO:0000313" key="4">
    <source>
        <dbReference type="EMBL" id="KPU44427.1"/>
    </source>
</evidence>